<reference evidence="3" key="1">
    <citation type="submission" date="2018-12" db="EMBL/GenBank/DDBJ databases">
        <authorList>
            <person name="Sun L."/>
            <person name="Chen Z."/>
        </authorList>
    </citation>
    <scope>NUCLEOTIDE SEQUENCE [LARGE SCALE GENOMIC DNA]</scope>
    <source>
        <strain evidence="3">3-2-2</strain>
    </source>
</reference>
<feature type="transmembrane region" description="Helical" evidence="1">
    <location>
        <begin position="165"/>
        <end position="188"/>
    </location>
</feature>
<feature type="domain" description="Nucleoside transporter/FeoB GTPase Gate" evidence="2">
    <location>
        <begin position="42"/>
        <end position="151"/>
    </location>
</feature>
<dbReference type="Pfam" id="PF07670">
    <property type="entry name" value="Gate"/>
    <property type="match status" value="1"/>
</dbReference>
<keyword evidence="1" id="KW-1133">Transmembrane helix</keyword>
<dbReference type="InterPro" id="IPR011642">
    <property type="entry name" value="Gate_dom"/>
</dbReference>
<accession>A0A429XYB1</accession>
<feature type="transmembrane region" description="Helical" evidence="1">
    <location>
        <begin position="37"/>
        <end position="58"/>
    </location>
</feature>
<evidence type="ECO:0000256" key="1">
    <source>
        <dbReference type="SAM" id="Phobius"/>
    </source>
</evidence>
<keyword evidence="1" id="KW-0812">Transmembrane</keyword>
<name>A0A429XYB1_9BACI</name>
<feature type="transmembrane region" description="Helical" evidence="1">
    <location>
        <begin position="133"/>
        <end position="153"/>
    </location>
</feature>
<comment type="caution">
    <text evidence="3">The sequence shown here is derived from an EMBL/GenBank/DDBJ whole genome shotgun (WGS) entry which is preliminary data.</text>
</comment>
<evidence type="ECO:0000259" key="2">
    <source>
        <dbReference type="Pfam" id="PF07670"/>
    </source>
</evidence>
<sequence>MINIIWVAMTVIGLIFAAANGKMNEVNEAIFHSANEAVTLCIGLISVLVFWLGMMRIAQDAGLLQKLSNLFKPIILKLFPEVPSDHPAVGYILSNIIANMFGLGNAATPLGIKAMEQLKVLNGGKSNASRSMITFLALNTSGLTLIPTTVIAVRMNYNSTGPTDIVGPTLVATICATAGAIIIDRYFYHRRAKKGDK</sequence>
<keyword evidence="1" id="KW-0472">Membrane</keyword>
<evidence type="ECO:0000313" key="3">
    <source>
        <dbReference type="EMBL" id="RST73709.1"/>
    </source>
</evidence>
<gene>
    <name evidence="3" type="ORF">D4T97_012580</name>
</gene>
<protein>
    <submittedName>
        <fullName evidence="3">Spore maturation protein</fullName>
    </submittedName>
</protein>
<proteinExistence type="predicted"/>
<dbReference type="AlphaFoldDB" id="A0A429XYB1"/>
<dbReference type="OrthoDB" id="9782481at2"/>
<keyword evidence="4" id="KW-1185">Reference proteome</keyword>
<dbReference type="Proteomes" id="UP000287156">
    <property type="component" value="Unassembled WGS sequence"/>
</dbReference>
<dbReference type="EMBL" id="QYTV02000005">
    <property type="protein sequence ID" value="RST73709.1"/>
    <property type="molecule type" value="Genomic_DNA"/>
</dbReference>
<dbReference type="RefSeq" id="WP_126051098.1">
    <property type="nucleotide sequence ID" value="NZ_QYTV02000005.1"/>
</dbReference>
<organism evidence="3 4">
    <name type="scientific">Siminovitchia acidinfaciens</name>
    <dbReference type="NCBI Taxonomy" id="2321395"/>
    <lineage>
        <taxon>Bacteria</taxon>
        <taxon>Bacillati</taxon>
        <taxon>Bacillota</taxon>
        <taxon>Bacilli</taxon>
        <taxon>Bacillales</taxon>
        <taxon>Bacillaceae</taxon>
        <taxon>Siminovitchia</taxon>
    </lineage>
</organism>
<evidence type="ECO:0000313" key="4">
    <source>
        <dbReference type="Proteomes" id="UP000287156"/>
    </source>
</evidence>